<dbReference type="CDD" id="cd19504">
    <property type="entry name" value="RecA-like_NSF-SEC18_r1-like"/>
    <property type="match status" value="1"/>
</dbReference>
<dbReference type="EMBL" id="JABBWG010000055">
    <property type="protein sequence ID" value="KAG1805209.1"/>
    <property type="molecule type" value="Genomic_DNA"/>
</dbReference>
<feature type="domain" description="AAA+ ATPase" evidence="13">
    <location>
        <begin position="317"/>
        <end position="464"/>
    </location>
</feature>
<evidence type="ECO:0000313" key="15">
    <source>
        <dbReference type="Proteomes" id="UP000807769"/>
    </source>
</evidence>
<keyword evidence="6 11" id="KW-0547">Nucleotide-binding</keyword>
<dbReference type="PANTHER" id="PTHR23078">
    <property type="entry name" value="VESICULAR-FUSION PROTEIN NSF"/>
    <property type="match status" value="1"/>
</dbReference>
<dbReference type="SMART" id="SM00382">
    <property type="entry name" value="AAA"/>
    <property type="match status" value="2"/>
</dbReference>
<dbReference type="PROSITE" id="PS00674">
    <property type="entry name" value="AAA"/>
    <property type="match status" value="1"/>
</dbReference>
<dbReference type="Pfam" id="PF17862">
    <property type="entry name" value="AAA_lid_3"/>
    <property type="match status" value="1"/>
</dbReference>
<feature type="compositionally biased region" description="Basic and acidic residues" evidence="12">
    <location>
        <begin position="47"/>
        <end position="56"/>
    </location>
</feature>
<comment type="caution">
    <text evidence="14">The sequence shown here is derived from an EMBL/GenBank/DDBJ whole genome shotgun (WGS) entry which is preliminary data.</text>
</comment>
<dbReference type="Proteomes" id="UP000807769">
    <property type="component" value="Unassembled WGS sequence"/>
</dbReference>
<dbReference type="GO" id="GO:0006891">
    <property type="term" value="P:intra-Golgi vesicle-mediated transport"/>
    <property type="evidence" value="ECO:0007669"/>
    <property type="project" value="TreeGrafter"/>
</dbReference>
<comment type="subcellular location">
    <subcellularLocation>
        <location evidence="1 11">Cytoplasm</location>
    </subcellularLocation>
</comment>
<dbReference type="InterPro" id="IPR003593">
    <property type="entry name" value="AAA+_ATPase"/>
</dbReference>
<dbReference type="GeneID" id="64631090"/>
<evidence type="ECO:0000259" key="13">
    <source>
        <dbReference type="SMART" id="SM00382"/>
    </source>
</evidence>
<evidence type="ECO:0000256" key="7">
    <source>
        <dbReference type="ARBA" id="ARBA00022840"/>
    </source>
</evidence>
<evidence type="ECO:0000256" key="5">
    <source>
        <dbReference type="ARBA" id="ARBA00022737"/>
    </source>
</evidence>
<dbReference type="InterPro" id="IPR027417">
    <property type="entry name" value="P-loop_NTPase"/>
</dbReference>
<dbReference type="Gene3D" id="3.40.50.300">
    <property type="entry name" value="P-loop containing nucleotide triphosphate hydrolases"/>
    <property type="match status" value="2"/>
</dbReference>
<dbReference type="InterPro" id="IPR003959">
    <property type="entry name" value="ATPase_AAA_core"/>
</dbReference>
<dbReference type="FunFam" id="1.10.8.60:FF:000026">
    <property type="entry name" value="vesicle-fusing ATPase isoform X1"/>
    <property type="match status" value="1"/>
</dbReference>
<keyword evidence="15" id="KW-1185">Reference proteome</keyword>
<evidence type="ECO:0000256" key="8">
    <source>
        <dbReference type="ARBA" id="ARBA00022927"/>
    </source>
</evidence>
<comment type="function">
    <text evidence="9 11">Required for vesicle-mediated transport. Catalyzes the fusion of transport vesicles within the Golgi cisternae. Is also required for transport from the endoplasmic reticulum to the Golgi stack. Seems to function as a fusion protein required for the delivery of cargo proteins to all compartments of the Golgi stack independent of vesicle origin.</text>
</comment>
<dbReference type="Pfam" id="PF00004">
    <property type="entry name" value="AAA"/>
    <property type="match status" value="2"/>
</dbReference>
<feature type="compositionally biased region" description="Low complexity" evidence="12">
    <location>
        <begin position="1"/>
        <end position="21"/>
    </location>
</feature>
<dbReference type="GO" id="GO:0005795">
    <property type="term" value="C:Golgi stack"/>
    <property type="evidence" value="ECO:0007669"/>
    <property type="project" value="TreeGrafter"/>
</dbReference>
<dbReference type="InterPro" id="IPR039812">
    <property type="entry name" value="Vesicle-fus_ATPase"/>
</dbReference>
<accession>A0A9P7DXA2</accession>
<sequence>MSFFSRSSQPSPSGPSYSSVPRESVPRPMARNLPPQTQYNDPSQSLFEKRSYDRKPPPSRSGPGMSYAVVTTPNEGLALRNCLVVCPSDFSNGVHVLVRKVDRDSVRREYPFTTCHDTSGTIRPGTVAIGLTQRQWIGASLSGDDVTIDMIPQIPPFLQSIDIQVGFIRNRNENQEPYSADEISRNFIKIFNGVVFAPGEILIFDFKGEKLKMTVASMNVVDLPDQQNNSRFGQQPRMEMGVVMDRTDVTIMKASDSMIKIKSSAKKAASNAIIAPNFKFEEMGIGGLDEEFGAIFRRAFASRVFPPALVEKLGIQHVKGILLHGPPGTGKTLIARQIGKMLNAREPKIVNGPEILNKYVGASEENVRKLFADAEKEYKEKGDESGLHIIIFDELDAIFKQRGSTNSGTGVGDSVVNQLLSKMDGIDQLNNILVIGMTNRIDMIDEALLRPGRLEVHMEISLPDEHGRFQILRIHTAKMRTNNVMDADVDLAELAAMMKNYSGAEIEGFVKSATSFAFNRHVKVGTMAGISEDVDKLRVNRGDFLKALEEIKPAYGVSEEELTDVIANGIIHHDPIIEEILDKGKLFVNQVARSTRTPRVSILLHGPPASGKTVLAASIAWASQFPFIKLISPDRMVGFSEAQKIQFITRTFTDSYKSPLSVIVVDNLERLLDWTSLGSRFSNPVLQTLLVLIARKPPKDKRLLVIATTSLRPLLTELGLSDVFDSELRVPPISNLSSLELVLREMQLFPSENELRQTMHMLADAGFAVDLNAEEDATLHLQVGIKKLLSIVEMARQEPERAGERFVSAIINLNS</sequence>
<dbReference type="Gene3D" id="3.10.330.10">
    <property type="match status" value="1"/>
</dbReference>
<keyword evidence="8 11" id="KW-0653">Protein transport</keyword>
<dbReference type="SUPFAM" id="SSF52540">
    <property type="entry name" value="P-loop containing nucleoside triphosphate hydrolases"/>
    <property type="match status" value="2"/>
</dbReference>
<keyword evidence="3 11" id="KW-0813">Transport</keyword>
<dbReference type="SUPFAM" id="SSF50692">
    <property type="entry name" value="ADC-like"/>
    <property type="match status" value="1"/>
</dbReference>
<dbReference type="AlphaFoldDB" id="A0A9P7DXA2"/>
<evidence type="ECO:0000256" key="4">
    <source>
        <dbReference type="ARBA" id="ARBA00022490"/>
    </source>
</evidence>
<dbReference type="GO" id="GO:0035494">
    <property type="term" value="P:SNARE complex disassembly"/>
    <property type="evidence" value="ECO:0007669"/>
    <property type="project" value="InterPro"/>
</dbReference>
<dbReference type="InterPro" id="IPR041569">
    <property type="entry name" value="AAA_lid_3"/>
</dbReference>
<evidence type="ECO:0000256" key="6">
    <source>
        <dbReference type="ARBA" id="ARBA00022741"/>
    </source>
</evidence>
<dbReference type="GO" id="GO:0016887">
    <property type="term" value="F:ATP hydrolysis activity"/>
    <property type="evidence" value="ECO:0007669"/>
    <property type="project" value="InterPro"/>
</dbReference>
<dbReference type="InterPro" id="IPR009010">
    <property type="entry name" value="Asp_de-COase-like_dom_sf"/>
</dbReference>
<dbReference type="PANTHER" id="PTHR23078:SF3">
    <property type="entry name" value="VESICLE-FUSING ATPASE"/>
    <property type="match status" value="1"/>
</dbReference>
<proteinExistence type="inferred from homology"/>
<dbReference type="RefSeq" id="XP_041187131.1">
    <property type="nucleotide sequence ID" value="XM_041337074.1"/>
</dbReference>
<feature type="region of interest" description="Disordered" evidence="12">
    <location>
        <begin position="1"/>
        <end position="66"/>
    </location>
</feature>
<feature type="domain" description="AAA+ ATPase" evidence="13">
    <location>
        <begin position="598"/>
        <end position="734"/>
    </location>
</feature>
<evidence type="ECO:0000256" key="10">
    <source>
        <dbReference type="ARBA" id="ARBA00068637"/>
    </source>
</evidence>
<evidence type="ECO:0000256" key="3">
    <source>
        <dbReference type="ARBA" id="ARBA00022448"/>
    </source>
</evidence>
<keyword evidence="7 11" id="KW-0067">ATP-binding</keyword>
<organism evidence="14 15">
    <name type="scientific">Suillus subaureus</name>
    <dbReference type="NCBI Taxonomy" id="48587"/>
    <lineage>
        <taxon>Eukaryota</taxon>
        <taxon>Fungi</taxon>
        <taxon>Dikarya</taxon>
        <taxon>Basidiomycota</taxon>
        <taxon>Agaricomycotina</taxon>
        <taxon>Agaricomycetes</taxon>
        <taxon>Agaricomycetidae</taxon>
        <taxon>Boletales</taxon>
        <taxon>Suillineae</taxon>
        <taxon>Suillaceae</taxon>
        <taxon>Suillus</taxon>
    </lineage>
</organism>
<dbReference type="InterPro" id="IPR029067">
    <property type="entry name" value="CDC48_domain_2-like_sf"/>
</dbReference>
<dbReference type="Gene3D" id="1.10.8.60">
    <property type="match status" value="2"/>
</dbReference>
<dbReference type="GO" id="GO:0043001">
    <property type="term" value="P:Golgi to plasma membrane protein transport"/>
    <property type="evidence" value="ECO:0007669"/>
    <property type="project" value="TreeGrafter"/>
</dbReference>
<evidence type="ECO:0000256" key="11">
    <source>
        <dbReference type="RuleBase" id="RU367045"/>
    </source>
</evidence>
<evidence type="ECO:0000313" key="14">
    <source>
        <dbReference type="EMBL" id="KAG1805209.1"/>
    </source>
</evidence>
<dbReference type="InterPro" id="IPR004201">
    <property type="entry name" value="Cdc48_dom2"/>
</dbReference>
<dbReference type="Gene3D" id="2.40.40.20">
    <property type="match status" value="1"/>
</dbReference>
<evidence type="ECO:0000256" key="9">
    <source>
        <dbReference type="ARBA" id="ARBA00056429"/>
    </source>
</evidence>
<feature type="compositionally biased region" description="Polar residues" evidence="12">
    <location>
        <begin position="34"/>
        <end position="46"/>
    </location>
</feature>
<dbReference type="FunFam" id="3.40.50.300:FF:000187">
    <property type="entry name" value="Vesicular-fusion ATPase SEC18"/>
    <property type="match status" value="1"/>
</dbReference>
<dbReference type="FunFam" id="3.40.50.300:FF:000166">
    <property type="entry name" value="vesicle-fusing ATPase isoform X1"/>
    <property type="match status" value="1"/>
</dbReference>
<gene>
    <name evidence="14" type="ORF">BJ212DRAFT_1392783</name>
</gene>
<comment type="similarity">
    <text evidence="2 11">Belongs to the AAA ATPase family.</text>
</comment>
<dbReference type="SUPFAM" id="SSF54585">
    <property type="entry name" value="Cdc48 domain 2-like"/>
    <property type="match status" value="1"/>
</dbReference>
<evidence type="ECO:0000256" key="1">
    <source>
        <dbReference type="ARBA" id="ARBA00004496"/>
    </source>
</evidence>
<dbReference type="Pfam" id="PF02933">
    <property type="entry name" value="CDC48_2"/>
    <property type="match status" value="1"/>
</dbReference>
<evidence type="ECO:0000256" key="2">
    <source>
        <dbReference type="ARBA" id="ARBA00006914"/>
    </source>
</evidence>
<dbReference type="OrthoDB" id="9982946at2759"/>
<keyword evidence="5" id="KW-0677">Repeat</keyword>
<dbReference type="GO" id="GO:0005524">
    <property type="term" value="F:ATP binding"/>
    <property type="evidence" value="ECO:0007669"/>
    <property type="project" value="UniProtKB-UniRule"/>
</dbReference>
<keyword evidence="11" id="KW-0378">Hydrolase</keyword>
<evidence type="ECO:0000256" key="12">
    <source>
        <dbReference type="SAM" id="MobiDB-lite"/>
    </source>
</evidence>
<reference evidence="14" key="1">
    <citation type="journal article" date="2020" name="New Phytol.">
        <title>Comparative genomics reveals dynamic genome evolution in host specialist ectomycorrhizal fungi.</title>
        <authorList>
            <person name="Lofgren L.A."/>
            <person name="Nguyen N.H."/>
            <person name="Vilgalys R."/>
            <person name="Ruytinx J."/>
            <person name="Liao H.L."/>
            <person name="Branco S."/>
            <person name="Kuo A."/>
            <person name="LaButti K."/>
            <person name="Lipzen A."/>
            <person name="Andreopoulos W."/>
            <person name="Pangilinan J."/>
            <person name="Riley R."/>
            <person name="Hundley H."/>
            <person name="Na H."/>
            <person name="Barry K."/>
            <person name="Grigoriev I.V."/>
            <person name="Stajich J.E."/>
            <person name="Kennedy P.G."/>
        </authorList>
    </citation>
    <scope>NUCLEOTIDE SEQUENCE</scope>
    <source>
        <strain evidence="14">MN1</strain>
    </source>
</reference>
<name>A0A9P7DXA2_9AGAM</name>
<protein>
    <recommendedName>
        <fullName evidence="10 11">Vesicular-fusion protein SEC18</fullName>
    </recommendedName>
</protein>
<keyword evidence="4 11" id="KW-0963">Cytoplasm</keyword>
<dbReference type="InterPro" id="IPR003960">
    <property type="entry name" value="ATPase_AAA_CS"/>
</dbReference>
<keyword evidence="11" id="KW-0931">ER-Golgi transport</keyword>
<dbReference type="CDD" id="cd00009">
    <property type="entry name" value="AAA"/>
    <property type="match status" value="1"/>
</dbReference>